<dbReference type="Proteomes" id="UP000257067">
    <property type="component" value="Unassembled WGS sequence"/>
</dbReference>
<dbReference type="RefSeq" id="WP_104724631.1">
    <property type="nucleotide sequence ID" value="NZ_FZNE01000003.1"/>
</dbReference>
<sequence>MKATLTNLILGISLAFFLSACSSTSQGWNDFLSLFGKGEPIDPNSLELLEGVSGTKLLLINTPTIKFYDLAVVRYSQYAIHIDLFEMGAPIGALEITKNEVCFQGECAPKSLAARKILGDVSYGDLFDDIFFAQDIFGSRGLRMTKEGVLTQRFLLNNQEIFYERTPQYTVFKNLTKGIVISIQNYTFPDMNPPNIRRRQ</sequence>
<proteinExistence type="predicted"/>
<keyword evidence="1" id="KW-0732">Signal</keyword>
<feature type="chain" id="PRO_5043181871" description="Lipoprotein" evidence="1">
    <location>
        <begin position="28"/>
        <end position="200"/>
    </location>
</feature>
<keyword evidence="3" id="KW-1185">Reference proteome</keyword>
<evidence type="ECO:0000313" key="2">
    <source>
        <dbReference type="EMBL" id="RDU69417.1"/>
    </source>
</evidence>
<accession>A0A3D8IVW5</accession>
<organism evidence="2 3">
    <name type="scientific">Helicobacter cholecystus</name>
    <dbReference type="NCBI Taxonomy" id="45498"/>
    <lineage>
        <taxon>Bacteria</taxon>
        <taxon>Pseudomonadati</taxon>
        <taxon>Campylobacterota</taxon>
        <taxon>Epsilonproteobacteria</taxon>
        <taxon>Campylobacterales</taxon>
        <taxon>Helicobacteraceae</taxon>
        <taxon>Helicobacter</taxon>
    </lineage>
</organism>
<dbReference type="EMBL" id="NXLU01000002">
    <property type="protein sequence ID" value="RDU69417.1"/>
    <property type="molecule type" value="Genomic_DNA"/>
</dbReference>
<dbReference type="AlphaFoldDB" id="A0A3D8IVW5"/>
<reference evidence="2 3" key="1">
    <citation type="submission" date="2018-04" db="EMBL/GenBank/DDBJ databases">
        <title>Novel Campyloabacter and Helicobacter Species and Strains.</title>
        <authorList>
            <person name="Mannion A.J."/>
            <person name="Shen Z."/>
            <person name="Fox J.G."/>
        </authorList>
    </citation>
    <scope>NUCLEOTIDE SEQUENCE [LARGE SCALE GENOMIC DNA]</scope>
    <source>
        <strain evidence="2 3">ATCC 700242</strain>
    </source>
</reference>
<protein>
    <recommendedName>
        <fullName evidence="4">Lipoprotein</fullName>
    </recommendedName>
</protein>
<dbReference type="PROSITE" id="PS51257">
    <property type="entry name" value="PROKAR_LIPOPROTEIN"/>
    <property type="match status" value="1"/>
</dbReference>
<dbReference type="OrthoDB" id="5329047at2"/>
<gene>
    <name evidence="2" type="ORF">CQA62_01860</name>
</gene>
<feature type="signal peptide" evidence="1">
    <location>
        <begin position="1"/>
        <end position="27"/>
    </location>
</feature>
<evidence type="ECO:0008006" key="4">
    <source>
        <dbReference type="Google" id="ProtNLM"/>
    </source>
</evidence>
<evidence type="ECO:0000313" key="3">
    <source>
        <dbReference type="Proteomes" id="UP000257067"/>
    </source>
</evidence>
<name>A0A3D8IVW5_9HELI</name>
<evidence type="ECO:0000256" key="1">
    <source>
        <dbReference type="SAM" id="SignalP"/>
    </source>
</evidence>
<comment type="caution">
    <text evidence="2">The sequence shown here is derived from an EMBL/GenBank/DDBJ whole genome shotgun (WGS) entry which is preliminary data.</text>
</comment>